<dbReference type="SUPFAM" id="SSF54631">
    <property type="entry name" value="CBS-domain pair"/>
    <property type="match status" value="1"/>
</dbReference>
<dbReference type="InterPro" id="IPR000644">
    <property type="entry name" value="CBS_dom"/>
</dbReference>
<dbReference type="InterPro" id="IPR005170">
    <property type="entry name" value="Transptr-assoc_dom"/>
</dbReference>
<dbReference type="Gene3D" id="3.30.465.10">
    <property type="match status" value="1"/>
</dbReference>
<evidence type="ECO:0000256" key="2">
    <source>
        <dbReference type="ARBA" id="ARBA00022737"/>
    </source>
</evidence>
<dbReference type="Pfam" id="PF03471">
    <property type="entry name" value="CorC_HlyC"/>
    <property type="match status" value="1"/>
</dbReference>
<organism evidence="6 7">
    <name type="scientific">Rickettsia typhi str. TH1527</name>
    <dbReference type="NCBI Taxonomy" id="1003201"/>
    <lineage>
        <taxon>Bacteria</taxon>
        <taxon>Pseudomonadati</taxon>
        <taxon>Pseudomonadota</taxon>
        <taxon>Alphaproteobacteria</taxon>
        <taxon>Rickettsiales</taxon>
        <taxon>Rickettsiaceae</taxon>
        <taxon>Rickettsieae</taxon>
        <taxon>Rickettsia</taxon>
        <taxon>typhus group</taxon>
    </lineage>
</organism>
<protein>
    <submittedName>
        <fullName evidence="6">Hemolysin C</fullName>
    </submittedName>
</protein>
<evidence type="ECO:0000313" key="6">
    <source>
        <dbReference type="EMBL" id="AFE54562.1"/>
    </source>
</evidence>
<proteinExistence type="inferred from homology"/>
<dbReference type="RefSeq" id="WP_011191158.1">
    <property type="nucleotide sequence ID" value="NC_017066.1"/>
</dbReference>
<accession>A0ABM5MWV8</accession>
<dbReference type="EMBL" id="CP003397">
    <property type="protein sequence ID" value="AFE54562.1"/>
    <property type="molecule type" value="Genomic_DNA"/>
</dbReference>
<feature type="domain" description="CBS" evidence="5">
    <location>
        <begin position="81"/>
        <end position="142"/>
    </location>
</feature>
<name>A0ABM5MWV8_RICTP</name>
<comment type="similarity">
    <text evidence="1">Belongs to the UPF0053 family. Hemolysin C subfamily.</text>
</comment>
<feature type="domain" description="CBS" evidence="5">
    <location>
        <begin position="146"/>
        <end position="203"/>
    </location>
</feature>
<gene>
    <name evidence="6" type="ORF">RTTH1527_03485</name>
</gene>
<dbReference type="InterPro" id="IPR046342">
    <property type="entry name" value="CBS_dom_sf"/>
</dbReference>
<dbReference type="Proteomes" id="UP000007581">
    <property type="component" value="Chromosome"/>
</dbReference>
<dbReference type="Gene3D" id="3.10.580.10">
    <property type="entry name" value="CBS-domain"/>
    <property type="match status" value="1"/>
</dbReference>
<dbReference type="PANTHER" id="PTHR22777">
    <property type="entry name" value="HEMOLYSIN-RELATED"/>
    <property type="match status" value="1"/>
</dbReference>
<dbReference type="SUPFAM" id="SSF56176">
    <property type="entry name" value="FAD-binding/transporter-associated domain-like"/>
    <property type="match status" value="1"/>
</dbReference>
<keyword evidence="7" id="KW-1185">Reference proteome</keyword>
<dbReference type="InterPro" id="IPR036318">
    <property type="entry name" value="FAD-bd_PCMH-like_sf"/>
</dbReference>
<dbReference type="PANTHER" id="PTHR22777:SF27">
    <property type="entry name" value="MAGNESIUM AND COBALT EFFLUX PROTEIN CORC"/>
    <property type="match status" value="1"/>
</dbReference>
<evidence type="ECO:0000259" key="5">
    <source>
        <dbReference type="PROSITE" id="PS51371"/>
    </source>
</evidence>
<evidence type="ECO:0000313" key="7">
    <source>
        <dbReference type="Proteomes" id="UP000007581"/>
    </source>
</evidence>
<dbReference type="InterPro" id="IPR016169">
    <property type="entry name" value="FAD-bd_PCMH_sub2"/>
</dbReference>
<dbReference type="PROSITE" id="PS51371">
    <property type="entry name" value="CBS"/>
    <property type="match status" value="2"/>
</dbReference>
<dbReference type="CDD" id="cd04590">
    <property type="entry name" value="CBS_pair_CorC_HlyC_assoc"/>
    <property type="match status" value="1"/>
</dbReference>
<reference evidence="6" key="1">
    <citation type="submission" date="2012-03" db="EMBL/GenBank/DDBJ databases">
        <authorList>
            <person name="Johnson S.L."/>
            <person name="Sims D."/>
            <person name="Han S."/>
            <person name="Bruce D.C."/>
            <person name="Dasch G.A."/>
        </authorList>
    </citation>
    <scope>NUCLEOTIDE SEQUENCE [LARGE SCALE GENOMIC DNA]</scope>
    <source>
        <strain evidence="6">TH1527</strain>
    </source>
</reference>
<evidence type="ECO:0000256" key="4">
    <source>
        <dbReference type="PROSITE-ProRule" id="PRU00703"/>
    </source>
</evidence>
<evidence type="ECO:0000256" key="1">
    <source>
        <dbReference type="ARBA" id="ARBA00006446"/>
    </source>
</evidence>
<keyword evidence="3 4" id="KW-0129">CBS domain</keyword>
<keyword evidence="2" id="KW-0677">Repeat</keyword>
<dbReference type="InterPro" id="IPR044751">
    <property type="entry name" value="Ion_transp-like_CBS"/>
</dbReference>
<sequence length="305" mass="34629">MLKSSKKEDSSSKKNQDNKLIFIVRQLFYLIKHLFSKTKTPDNFFGIIKRLKINSKKMSLDECNILANLLQLENKTVEDIMVPRSDIVAIKLTTNLAELSESIKIEVPHTRTLIYDGTLDNVVGFIHIKDLFKALATKQNSTLKRLIRKHIIAAPSMKLLDLLAKMRRERTHIAIVVDEYGGTDGLVTIEDLIEEIVGRIDDEHDQQLDSTNFKVINNSTIIANARIEVELLEEIIKEKIKNDDDEFDTIGGLVLTRVSSVPAIGTRIDISENIEIEVIDATPRSLKQVKIRLKNGLNRDSFNLT</sequence>
<dbReference type="Pfam" id="PF00571">
    <property type="entry name" value="CBS"/>
    <property type="match status" value="2"/>
</dbReference>
<dbReference type="SMART" id="SM01091">
    <property type="entry name" value="CorC_HlyC"/>
    <property type="match status" value="1"/>
</dbReference>
<evidence type="ECO:0000256" key="3">
    <source>
        <dbReference type="ARBA" id="ARBA00023122"/>
    </source>
</evidence>